<dbReference type="Gene3D" id="3.40.50.300">
    <property type="entry name" value="P-loop containing nucleotide triphosphate hydrolases"/>
    <property type="match status" value="2"/>
</dbReference>
<accession>A0ABP7KT80</accession>
<reference evidence="7" key="1">
    <citation type="journal article" date="2019" name="Int. J. Syst. Evol. Microbiol.">
        <title>The Global Catalogue of Microorganisms (GCM) 10K type strain sequencing project: providing services to taxonomists for standard genome sequencing and annotation.</title>
        <authorList>
            <consortium name="The Broad Institute Genomics Platform"/>
            <consortium name="The Broad Institute Genome Sequencing Center for Infectious Disease"/>
            <person name="Wu L."/>
            <person name="Ma J."/>
        </authorList>
    </citation>
    <scope>NUCLEOTIDE SEQUENCE [LARGE SCALE GENOMIC DNA]</scope>
    <source>
        <strain evidence="7">JCM 17021</strain>
    </source>
</reference>
<dbReference type="PANTHER" id="PTHR43790:SF9">
    <property type="entry name" value="GALACTOFURANOSE TRANSPORTER ATP-BINDING PROTEIN YTFR"/>
    <property type="match status" value="1"/>
</dbReference>
<dbReference type="PROSITE" id="PS50893">
    <property type="entry name" value="ABC_TRANSPORTER_2"/>
    <property type="match status" value="2"/>
</dbReference>
<sequence>MVMAPDAQATSVDSLARGVVEPSGAGISITNLAKRFGPVKAVRNASFEILPGEVHVLMGENGSGKSTLVKLLSGVQSPDRGTITVRGTCTTGFSSPQAARAAGIITVFQEVLTADTRSVLENVWVGVDGLFRNRVSARAKRERATEVLQQLLGYVPDLGTPMLNLSLSERQACVIARALVSEPHLLILDEATSALDVATRDRLLTIIGRLSAEGVSTLFISHRMDEVEIIGDRVTVLRSGETVASFERGAWQPHDLVQAMSAIGQSAEDSRARRTKGNSAAAPLSIQARALRLTSDSRPFDVTVRRGEVIGLAGLDGHGQEEFLMALAGIRRAQAGSVTRHDEERLVDIDSNRIAARNRVAYLPRDRRADAIFGWMPIRDNFALPTLEKDGRAGFVTAKRIDARLAHWREALSIKYGHSSDAITTLSGGNQQKVILARWLAAGPRVLLLNDPTRGIDINAKRDLYKVVSKLADEGMSIVMLSSEIDEHLDLMDRVLVFREQSLFAEIAHNELTREKLVAAYFGQEEGNAA</sequence>
<organism evidence="6 7">
    <name type="scientific">Leifsonia kafniensis</name>
    <dbReference type="NCBI Taxonomy" id="475957"/>
    <lineage>
        <taxon>Bacteria</taxon>
        <taxon>Bacillati</taxon>
        <taxon>Actinomycetota</taxon>
        <taxon>Actinomycetes</taxon>
        <taxon>Micrococcales</taxon>
        <taxon>Microbacteriaceae</taxon>
        <taxon>Leifsonia</taxon>
    </lineage>
</organism>
<dbReference type="CDD" id="cd03216">
    <property type="entry name" value="ABC_Carb_Monos_I"/>
    <property type="match status" value="1"/>
</dbReference>
<dbReference type="InterPro" id="IPR003439">
    <property type="entry name" value="ABC_transporter-like_ATP-bd"/>
</dbReference>
<dbReference type="InterPro" id="IPR027417">
    <property type="entry name" value="P-loop_NTPase"/>
</dbReference>
<evidence type="ECO:0000256" key="1">
    <source>
        <dbReference type="ARBA" id="ARBA00022448"/>
    </source>
</evidence>
<keyword evidence="7" id="KW-1185">Reference proteome</keyword>
<keyword evidence="4 6" id="KW-0067">ATP-binding</keyword>
<protein>
    <submittedName>
        <fullName evidence="6">Sugar ABC transporter ATP-binding protein</fullName>
    </submittedName>
</protein>
<feature type="domain" description="ABC transporter" evidence="5">
    <location>
        <begin position="27"/>
        <end position="264"/>
    </location>
</feature>
<dbReference type="PROSITE" id="PS00211">
    <property type="entry name" value="ABC_TRANSPORTER_1"/>
    <property type="match status" value="1"/>
</dbReference>
<keyword evidence="3" id="KW-0547">Nucleotide-binding</keyword>
<keyword evidence="2" id="KW-0677">Repeat</keyword>
<feature type="domain" description="ABC transporter" evidence="5">
    <location>
        <begin position="281"/>
        <end position="525"/>
    </location>
</feature>
<dbReference type="InterPro" id="IPR017871">
    <property type="entry name" value="ABC_transporter-like_CS"/>
</dbReference>
<dbReference type="InterPro" id="IPR050107">
    <property type="entry name" value="ABC_carbohydrate_import_ATPase"/>
</dbReference>
<dbReference type="InterPro" id="IPR003593">
    <property type="entry name" value="AAA+_ATPase"/>
</dbReference>
<evidence type="ECO:0000256" key="2">
    <source>
        <dbReference type="ARBA" id="ARBA00022737"/>
    </source>
</evidence>
<dbReference type="EMBL" id="BAABCN010000010">
    <property type="protein sequence ID" value="GAA3886361.1"/>
    <property type="molecule type" value="Genomic_DNA"/>
</dbReference>
<keyword evidence="1" id="KW-0813">Transport</keyword>
<evidence type="ECO:0000256" key="4">
    <source>
        <dbReference type="ARBA" id="ARBA00022840"/>
    </source>
</evidence>
<dbReference type="SMART" id="SM00382">
    <property type="entry name" value="AAA"/>
    <property type="match status" value="2"/>
</dbReference>
<dbReference type="CDD" id="cd03215">
    <property type="entry name" value="ABC_Carb_Monos_II"/>
    <property type="match status" value="1"/>
</dbReference>
<dbReference type="Proteomes" id="UP001501803">
    <property type="component" value="Unassembled WGS sequence"/>
</dbReference>
<gene>
    <name evidence="6" type="ORF">GCM10022381_30610</name>
</gene>
<proteinExistence type="predicted"/>
<evidence type="ECO:0000313" key="6">
    <source>
        <dbReference type="EMBL" id="GAA3886361.1"/>
    </source>
</evidence>
<dbReference type="SUPFAM" id="SSF52540">
    <property type="entry name" value="P-loop containing nucleoside triphosphate hydrolases"/>
    <property type="match status" value="2"/>
</dbReference>
<evidence type="ECO:0000259" key="5">
    <source>
        <dbReference type="PROSITE" id="PS50893"/>
    </source>
</evidence>
<name>A0ABP7KT80_9MICO</name>
<evidence type="ECO:0000313" key="7">
    <source>
        <dbReference type="Proteomes" id="UP001501803"/>
    </source>
</evidence>
<dbReference type="PANTHER" id="PTHR43790">
    <property type="entry name" value="CARBOHYDRATE TRANSPORT ATP-BINDING PROTEIN MG119-RELATED"/>
    <property type="match status" value="1"/>
</dbReference>
<dbReference type="GO" id="GO:0005524">
    <property type="term" value="F:ATP binding"/>
    <property type="evidence" value="ECO:0007669"/>
    <property type="project" value="UniProtKB-KW"/>
</dbReference>
<dbReference type="Pfam" id="PF00005">
    <property type="entry name" value="ABC_tran"/>
    <property type="match status" value="2"/>
</dbReference>
<comment type="caution">
    <text evidence="6">The sequence shown here is derived from an EMBL/GenBank/DDBJ whole genome shotgun (WGS) entry which is preliminary data.</text>
</comment>
<evidence type="ECO:0000256" key="3">
    <source>
        <dbReference type="ARBA" id="ARBA00022741"/>
    </source>
</evidence>